<evidence type="ECO:0000256" key="8">
    <source>
        <dbReference type="ARBA" id="ARBA00075111"/>
    </source>
</evidence>
<evidence type="ECO:0000256" key="1">
    <source>
        <dbReference type="ARBA" id="ARBA00011245"/>
    </source>
</evidence>
<dbReference type="PANTHER" id="PTHR43439:SF1">
    <property type="entry name" value="PHENYLACETATE-COENZYME A LIGASE"/>
    <property type="match status" value="1"/>
</dbReference>
<dbReference type="EC" id="6.2.1.30" evidence="6 9"/>
<comment type="function">
    <text evidence="9">Catalyzes the activation of phenylacetic acid (PA) to phenylacetyl-CoA (PA-CoA).</text>
</comment>
<name>A0A1G6DTK1_9HYPH</name>
<dbReference type="GO" id="GO:0010124">
    <property type="term" value="P:phenylacetate catabolic process"/>
    <property type="evidence" value="ECO:0007669"/>
    <property type="project" value="UniProtKB-UniRule"/>
</dbReference>
<dbReference type="PIRSF" id="PIRSF006444">
    <property type="entry name" value="PaaK"/>
    <property type="match status" value="1"/>
</dbReference>
<comment type="similarity">
    <text evidence="5 9">Belongs to the phenylacetyl-CoA ligase family.</text>
</comment>
<keyword evidence="3 9" id="KW-0547">Nucleotide-binding</keyword>
<evidence type="ECO:0000256" key="5">
    <source>
        <dbReference type="ARBA" id="ARBA00061566"/>
    </source>
</evidence>
<comment type="subunit">
    <text evidence="1">Monomer.</text>
</comment>
<dbReference type="PANTHER" id="PTHR43439">
    <property type="entry name" value="PHENYLACETATE-COENZYME A LIGASE"/>
    <property type="match status" value="1"/>
</dbReference>
<dbReference type="RefSeq" id="WP_244521331.1">
    <property type="nucleotide sequence ID" value="NZ_FMXQ01000008.1"/>
</dbReference>
<dbReference type="InterPro" id="IPR028154">
    <property type="entry name" value="AMP-dep_Lig_C"/>
</dbReference>
<evidence type="ECO:0000313" key="12">
    <source>
        <dbReference type="EMBL" id="SDB48494.1"/>
    </source>
</evidence>
<dbReference type="Gene3D" id="3.40.50.12780">
    <property type="entry name" value="N-terminal domain of ligase-like"/>
    <property type="match status" value="1"/>
</dbReference>
<evidence type="ECO:0000259" key="11">
    <source>
        <dbReference type="Pfam" id="PF14535"/>
    </source>
</evidence>
<dbReference type="Proteomes" id="UP000199071">
    <property type="component" value="Unassembled WGS sequence"/>
</dbReference>
<dbReference type="InterPro" id="IPR011880">
    <property type="entry name" value="PA_CoA_ligase"/>
</dbReference>
<sequence>MEALRAHQFERLKTTIAHVLDRVPRYREKLTAAGVGLDDLTSLDDLVRFPFTTKDDLRACYPFGMFAAPMEDIVRLHVSSGTTGKPTVVGYTAGDIDRWADIMARSLQAVGVGPADLVHIAFGYGLFTGGLGWHYGVERLGATVIPASGGFTDRQVDLMRDFRPTVLLATPSYALVIADAFAARGFDPADCGLRTVICGAEPWSEGMRAEIEARFRVEAYDSYGLSEVIGPGVAQERAGDKGALTIFEDHFYPEVVDPETGAIMPEGEPGEAVFTSLTKEGFPVIRYRTRDLTRLLPPVDGPMRRIARVAGRSDDMLIIRGVNVFPSQIEAILTGEPRLAPCYLLEIRRRGRLDELTVKVETRTVEAAEANGGDIGRHAERLIKDHVGVGATVVVVPPGTIERSQGKARRVVDLRPAS</sequence>
<evidence type="ECO:0000256" key="7">
    <source>
        <dbReference type="ARBA" id="ARBA00068695"/>
    </source>
</evidence>
<dbReference type="GO" id="GO:0047475">
    <property type="term" value="F:phenylacetate-CoA ligase activity"/>
    <property type="evidence" value="ECO:0007669"/>
    <property type="project" value="UniProtKB-EC"/>
</dbReference>
<feature type="domain" description="AMP-dependent ligase C-terminal" evidence="11">
    <location>
        <begin position="321"/>
        <end position="415"/>
    </location>
</feature>
<feature type="domain" description="AMP-dependent synthetase/ligase" evidence="10">
    <location>
        <begin position="68"/>
        <end position="273"/>
    </location>
</feature>
<dbReference type="Gene3D" id="3.30.300.30">
    <property type="match status" value="1"/>
</dbReference>
<dbReference type="EMBL" id="FMXQ01000008">
    <property type="protein sequence ID" value="SDB48494.1"/>
    <property type="molecule type" value="Genomic_DNA"/>
</dbReference>
<dbReference type="Pfam" id="PF14535">
    <property type="entry name" value="AMP-binding_C_2"/>
    <property type="match status" value="1"/>
</dbReference>
<evidence type="ECO:0000256" key="9">
    <source>
        <dbReference type="PIRNR" id="PIRNR006444"/>
    </source>
</evidence>
<dbReference type="InterPro" id="IPR000873">
    <property type="entry name" value="AMP-dep_synth/lig_dom"/>
</dbReference>
<evidence type="ECO:0000256" key="2">
    <source>
        <dbReference type="ARBA" id="ARBA00022598"/>
    </source>
</evidence>
<dbReference type="CDD" id="cd05913">
    <property type="entry name" value="PaaK"/>
    <property type="match status" value="1"/>
</dbReference>
<dbReference type="SUPFAM" id="SSF56801">
    <property type="entry name" value="Acetyl-CoA synthetase-like"/>
    <property type="match status" value="1"/>
</dbReference>
<reference evidence="12 13" key="1">
    <citation type="submission" date="2016-10" db="EMBL/GenBank/DDBJ databases">
        <authorList>
            <person name="de Groot N.N."/>
        </authorList>
    </citation>
    <scope>NUCLEOTIDE SEQUENCE [LARGE SCALE GENOMIC DNA]</scope>
    <source>
        <strain evidence="12 13">ATCC 35022</strain>
    </source>
</reference>
<keyword evidence="13" id="KW-1185">Reference proteome</keyword>
<proteinExistence type="inferred from homology"/>
<accession>A0A1G6DTK1</accession>
<dbReference type="FunFam" id="3.40.50.12780:FF:000016">
    <property type="entry name" value="Phenylacetate-coenzyme A ligase"/>
    <property type="match status" value="1"/>
</dbReference>
<dbReference type="InterPro" id="IPR051414">
    <property type="entry name" value="Adenylate-forming_Reductase"/>
</dbReference>
<dbReference type="InterPro" id="IPR042099">
    <property type="entry name" value="ANL_N_sf"/>
</dbReference>
<dbReference type="STRING" id="665467.SAMN02982931_03754"/>
<evidence type="ECO:0000256" key="4">
    <source>
        <dbReference type="ARBA" id="ARBA00060591"/>
    </source>
</evidence>
<organism evidence="12 13">
    <name type="scientific">Bauldia litoralis</name>
    <dbReference type="NCBI Taxonomy" id="665467"/>
    <lineage>
        <taxon>Bacteria</taxon>
        <taxon>Pseudomonadati</taxon>
        <taxon>Pseudomonadota</taxon>
        <taxon>Alphaproteobacteria</taxon>
        <taxon>Hyphomicrobiales</taxon>
        <taxon>Kaistiaceae</taxon>
        <taxon>Bauldia</taxon>
    </lineage>
</organism>
<dbReference type="UniPathway" id="UPA00930"/>
<comment type="catalytic activity">
    <reaction evidence="9">
        <text>2-phenylacetate + ATP + CoA = phenylacetyl-CoA + AMP + diphosphate</text>
        <dbReference type="Rhea" id="RHEA:20956"/>
        <dbReference type="ChEBI" id="CHEBI:18401"/>
        <dbReference type="ChEBI" id="CHEBI:30616"/>
        <dbReference type="ChEBI" id="CHEBI:33019"/>
        <dbReference type="ChEBI" id="CHEBI:57287"/>
        <dbReference type="ChEBI" id="CHEBI:57390"/>
        <dbReference type="ChEBI" id="CHEBI:456215"/>
        <dbReference type="EC" id="6.2.1.30"/>
    </reaction>
</comment>
<dbReference type="Pfam" id="PF00501">
    <property type="entry name" value="AMP-binding"/>
    <property type="match status" value="1"/>
</dbReference>
<evidence type="ECO:0000259" key="10">
    <source>
        <dbReference type="Pfam" id="PF00501"/>
    </source>
</evidence>
<evidence type="ECO:0000256" key="6">
    <source>
        <dbReference type="ARBA" id="ARBA00066629"/>
    </source>
</evidence>
<evidence type="ECO:0000313" key="13">
    <source>
        <dbReference type="Proteomes" id="UP000199071"/>
    </source>
</evidence>
<dbReference type="AlphaFoldDB" id="A0A1G6DTK1"/>
<dbReference type="InterPro" id="IPR045851">
    <property type="entry name" value="AMP-bd_C_sf"/>
</dbReference>
<evidence type="ECO:0000256" key="3">
    <source>
        <dbReference type="ARBA" id="ARBA00022741"/>
    </source>
</evidence>
<protein>
    <recommendedName>
        <fullName evidence="7 9">Phenylacetate-coenzyme A ligase</fullName>
        <ecNumber evidence="6 9">6.2.1.30</ecNumber>
    </recommendedName>
    <alternativeName>
        <fullName evidence="8 9">Phenylacetyl-CoA ligase</fullName>
    </alternativeName>
</protein>
<comment type="pathway">
    <text evidence="4 9">Aromatic compound metabolism; phenylacetate degradation.</text>
</comment>
<gene>
    <name evidence="12" type="ORF">SAMN02982931_03754</name>
</gene>
<keyword evidence="2 9" id="KW-0436">Ligase</keyword>
<dbReference type="GO" id="GO:0000166">
    <property type="term" value="F:nucleotide binding"/>
    <property type="evidence" value="ECO:0007669"/>
    <property type="project" value="UniProtKB-KW"/>
</dbReference>